<keyword evidence="5 8" id="KW-0812">Transmembrane</keyword>
<accession>A0A1U7CKE3</accession>
<feature type="domain" description="Glycosyltransferase RgtA/B/C/D-like" evidence="9">
    <location>
        <begin position="114"/>
        <end position="212"/>
    </location>
</feature>
<feature type="transmembrane region" description="Helical" evidence="8">
    <location>
        <begin position="104"/>
        <end position="124"/>
    </location>
</feature>
<name>A0A1U7CKE3_9BACT</name>
<dbReference type="KEGG" id="pbor:BSF38_00824"/>
<feature type="transmembrane region" description="Helical" evidence="8">
    <location>
        <begin position="12"/>
        <end position="30"/>
    </location>
</feature>
<reference evidence="11" key="1">
    <citation type="submission" date="2016-12" db="EMBL/GenBank/DDBJ databases">
        <title>Comparative genomics of four Isosphaeraceae planctomycetes: a common pool of plasmids and glycoside hydrolase genes.</title>
        <authorList>
            <person name="Ivanova A."/>
        </authorList>
    </citation>
    <scope>NUCLEOTIDE SEQUENCE [LARGE SCALE GENOMIC DNA]</scope>
    <source>
        <strain evidence="11">PX4</strain>
    </source>
</reference>
<keyword evidence="6 8" id="KW-1133">Transmembrane helix</keyword>
<dbReference type="AlphaFoldDB" id="A0A1U7CKE3"/>
<dbReference type="GO" id="GO:0016763">
    <property type="term" value="F:pentosyltransferase activity"/>
    <property type="evidence" value="ECO:0007669"/>
    <property type="project" value="TreeGrafter"/>
</dbReference>
<proteinExistence type="predicted"/>
<evidence type="ECO:0000256" key="1">
    <source>
        <dbReference type="ARBA" id="ARBA00004651"/>
    </source>
</evidence>
<dbReference type="Pfam" id="PF13231">
    <property type="entry name" value="PMT_2"/>
    <property type="match status" value="1"/>
</dbReference>
<evidence type="ECO:0000256" key="8">
    <source>
        <dbReference type="SAM" id="Phobius"/>
    </source>
</evidence>
<sequence>MAHDRERASGGRLWLLLAAAAGVVGLLLVWDSARSLSATYDEVTYLKVGARWWRTGERVGITRMGSPILFWKIQQAPVYWVLDRIGKGALIDAPIERQAELLPLVRIGASWIWLLGLALTAWWARRLNGSKAMAAAAWLYALSPNLIAHGSLITMETPLTTASTAMLMAFWAYLNNGRRRWFWTSAILGGLAFSCKFSVVLFPPILALVWWADGLRRGMSRGELVRHTVQNAVGMAAYVAALLLSDFALTGFSTLPLSPATGEHPSAVGRFGALGPLIARLYETPLPQDWVGFATQMHHQLSGGPSYLMGRTRMTGWWYYYLAAAAVKVPLTFWLLAVWRLAIAVRPEARSGPSDRMLIQFMVLFLIVTAVGSSRNYGFRYLLPLAPLAIVWVSRIARDKPDAPPRRLRMREAVVALGLVGQAIAVAAVHPNELTYFHVLAGGPVGGRRILADSNLDWGQGLKSLARLQQARPEFRDLTFYYFGDTDPAYYGVLGTSYTVNAVDDHSALPTPETVRTAYVAVSASLQFGPWAPPGFFRKLDGVEPVALTDDATIAIYRYVDARIGRDDLRSASVSRHVL</sequence>
<keyword evidence="11" id="KW-1185">Reference proteome</keyword>
<dbReference type="OrthoDB" id="224989at2"/>
<feature type="transmembrane region" description="Helical" evidence="8">
    <location>
        <begin position="357"/>
        <end position="375"/>
    </location>
</feature>
<dbReference type="Proteomes" id="UP000186309">
    <property type="component" value="Chromosome"/>
</dbReference>
<evidence type="ECO:0000256" key="5">
    <source>
        <dbReference type="ARBA" id="ARBA00022692"/>
    </source>
</evidence>
<keyword evidence="3" id="KW-0328">Glycosyltransferase</keyword>
<dbReference type="GO" id="GO:0009103">
    <property type="term" value="P:lipopolysaccharide biosynthetic process"/>
    <property type="evidence" value="ECO:0007669"/>
    <property type="project" value="UniProtKB-ARBA"/>
</dbReference>
<evidence type="ECO:0000259" key="9">
    <source>
        <dbReference type="Pfam" id="PF13231"/>
    </source>
</evidence>
<feature type="transmembrane region" description="Helical" evidence="8">
    <location>
        <begin position="318"/>
        <end position="345"/>
    </location>
</feature>
<evidence type="ECO:0000256" key="6">
    <source>
        <dbReference type="ARBA" id="ARBA00022989"/>
    </source>
</evidence>
<keyword evidence="4" id="KW-0808">Transferase</keyword>
<dbReference type="PANTHER" id="PTHR33908:SF11">
    <property type="entry name" value="MEMBRANE PROTEIN"/>
    <property type="match status" value="1"/>
</dbReference>
<keyword evidence="2" id="KW-1003">Cell membrane</keyword>
<evidence type="ECO:0000256" key="4">
    <source>
        <dbReference type="ARBA" id="ARBA00022679"/>
    </source>
</evidence>
<feature type="transmembrane region" description="Helical" evidence="8">
    <location>
        <begin position="152"/>
        <end position="174"/>
    </location>
</feature>
<dbReference type="InterPro" id="IPR038731">
    <property type="entry name" value="RgtA/B/C-like"/>
</dbReference>
<evidence type="ECO:0000313" key="10">
    <source>
        <dbReference type="EMBL" id="APW59401.1"/>
    </source>
</evidence>
<gene>
    <name evidence="10" type="ORF">BSF38_00824</name>
</gene>
<dbReference type="PANTHER" id="PTHR33908">
    <property type="entry name" value="MANNOSYLTRANSFERASE YKCB-RELATED"/>
    <property type="match status" value="1"/>
</dbReference>
<evidence type="ECO:0000256" key="7">
    <source>
        <dbReference type="ARBA" id="ARBA00023136"/>
    </source>
</evidence>
<organism evidence="10 11">
    <name type="scientific">Paludisphaera borealis</name>
    <dbReference type="NCBI Taxonomy" id="1387353"/>
    <lineage>
        <taxon>Bacteria</taxon>
        <taxon>Pseudomonadati</taxon>
        <taxon>Planctomycetota</taxon>
        <taxon>Planctomycetia</taxon>
        <taxon>Isosphaerales</taxon>
        <taxon>Isosphaeraceae</taxon>
        <taxon>Paludisphaera</taxon>
    </lineage>
</organism>
<evidence type="ECO:0000313" key="11">
    <source>
        <dbReference type="Proteomes" id="UP000186309"/>
    </source>
</evidence>
<protein>
    <recommendedName>
        <fullName evidence="9">Glycosyltransferase RgtA/B/C/D-like domain-containing protein</fullName>
    </recommendedName>
</protein>
<evidence type="ECO:0000256" key="3">
    <source>
        <dbReference type="ARBA" id="ARBA00022676"/>
    </source>
</evidence>
<feature type="transmembrane region" description="Helical" evidence="8">
    <location>
        <begin position="186"/>
        <end position="211"/>
    </location>
</feature>
<dbReference type="InterPro" id="IPR050297">
    <property type="entry name" value="LipidA_mod_glycosyltrf_83"/>
</dbReference>
<dbReference type="EMBL" id="CP019082">
    <property type="protein sequence ID" value="APW59401.1"/>
    <property type="molecule type" value="Genomic_DNA"/>
</dbReference>
<dbReference type="GO" id="GO:0005886">
    <property type="term" value="C:plasma membrane"/>
    <property type="evidence" value="ECO:0007669"/>
    <property type="project" value="UniProtKB-SubCell"/>
</dbReference>
<keyword evidence="7 8" id="KW-0472">Membrane</keyword>
<dbReference type="STRING" id="1387353.BSF38_00824"/>
<evidence type="ECO:0000256" key="2">
    <source>
        <dbReference type="ARBA" id="ARBA00022475"/>
    </source>
</evidence>
<feature type="transmembrane region" description="Helical" evidence="8">
    <location>
        <begin position="232"/>
        <end position="252"/>
    </location>
</feature>
<comment type="subcellular location">
    <subcellularLocation>
        <location evidence="1">Cell membrane</location>
        <topology evidence="1">Multi-pass membrane protein</topology>
    </subcellularLocation>
</comment>
<dbReference type="RefSeq" id="WP_076343588.1">
    <property type="nucleotide sequence ID" value="NZ_CP019082.1"/>
</dbReference>